<dbReference type="UniPathway" id="UPA00703">
    <property type="reaction ID" value="UER00720"/>
</dbReference>
<evidence type="ECO:0000256" key="6">
    <source>
        <dbReference type="ARBA" id="ARBA00047918"/>
    </source>
</evidence>
<keyword evidence="13" id="KW-1185">Reference proteome</keyword>
<dbReference type="Gene3D" id="1.20.1220.12">
    <property type="entry name" value="Malate synthase, domain III"/>
    <property type="match status" value="1"/>
</dbReference>
<protein>
    <recommendedName>
        <fullName evidence="2 8">Malate synthase</fullName>
        <ecNumber evidence="2 8">2.3.3.9</ecNumber>
    </recommendedName>
</protein>
<dbReference type="Pfam" id="PF20656">
    <property type="entry name" value="MS_N"/>
    <property type="match status" value="1"/>
</dbReference>
<accession>A0A0W0WB98</accession>
<keyword evidence="4 8" id="KW-0816">Tricarboxylic acid cycle</keyword>
<dbReference type="CDD" id="cd00727">
    <property type="entry name" value="malate_synt_A"/>
    <property type="match status" value="1"/>
</dbReference>
<dbReference type="GO" id="GO:0006097">
    <property type="term" value="P:glyoxylate cycle"/>
    <property type="evidence" value="ECO:0007669"/>
    <property type="project" value="UniProtKB-UniPathway"/>
</dbReference>
<evidence type="ECO:0000256" key="8">
    <source>
        <dbReference type="RuleBase" id="RU000555"/>
    </source>
</evidence>
<dbReference type="SUPFAM" id="SSF51645">
    <property type="entry name" value="Malate synthase G"/>
    <property type="match status" value="1"/>
</dbReference>
<name>A0A0W0WB98_9GAMM</name>
<proteinExistence type="inferred from homology"/>
<dbReference type="STRING" id="466.Lmac_0808"/>
<reference evidence="12 13" key="1">
    <citation type="submission" date="2015-11" db="EMBL/GenBank/DDBJ databases">
        <title>Genomic analysis of 38 Legionella species identifies large and diverse effector repertoires.</title>
        <authorList>
            <person name="Burstein D."/>
            <person name="Amaro F."/>
            <person name="Zusman T."/>
            <person name="Lifshitz Z."/>
            <person name="Cohen O."/>
            <person name="Gilbert J.A."/>
            <person name="Pupko T."/>
            <person name="Shuman H.A."/>
            <person name="Segal G."/>
        </authorList>
    </citation>
    <scope>NUCLEOTIDE SEQUENCE [LARGE SCALE GENOMIC DNA]</scope>
    <source>
        <strain evidence="12 13">PX-1-G2-E2</strain>
    </source>
</reference>
<dbReference type="NCBIfam" id="TIGR01344">
    <property type="entry name" value="malate_syn_A"/>
    <property type="match status" value="1"/>
</dbReference>
<dbReference type="InterPro" id="IPR046363">
    <property type="entry name" value="MS_N_TIM-barrel_dom"/>
</dbReference>
<dbReference type="PANTHER" id="PTHR42902">
    <property type="entry name" value="MALATE SYNTHASE"/>
    <property type="match status" value="1"/>
</dbReference>
<dbReference type="InterPro" id="IPR044856">
    <property type="entry name" value="Malate_synth_C_sf"/>
</dbReference>
<evidence type="ECO:0000259" key="11">
    <source>
        <dbReference type="Pfam" id="PF20659"/>
    </source>
</evidence>
<keyword evidence="3 8" id="KW-0329">Glyoxylate bypass</keyword>
<dbReference type="Proteomes" id="UP000054908">
    <property type="component" value="Unassembled WGS sequence"/>
</dbReference>
<evidence type="ECO:0000256" key="5">
    <source>
        <dbReference type="ARBA" id="ARBA00022679"/>
    </source>
</evidence>
<dbReference type="EC" id="2.3.3.9" evidence="2 8"/>
<dbReference type="GO" id="GO:0006099">
    <property type="term" value="P:tricarboxylic acid cycle"/>
    <property type="evidence" value="ECO:0007669"/>
    <property type="project" value="UniProtKB-KW"/>
</dbReference>
<dbReference type="EMBL" id="LNYL01000022">
    <property type="protein sequence ID" value="KTD29633.1"/>
    <property type="molecule type" value="Genomic_DNA"/>
</dbReference>
<comment type="similarity">
    <text evidence="1 8">Belongs to the malate synthase family.</text>
</comment>
<dbReference type="PATRIC" id="fig|466.6.peg.864"/>
<dbReference type="OrthoDB" id="9768429at2"/>
<sequence length="544" mass="62322">MSTKQVSIKPKINDQFAKILTPETMDFLKTLELEFGPRRKELLKLRHEKQKQFDKGIYPDFLKETEHIRSAQWQAAKIPQDLLDRRVEITGPVDRKMIINALNSGAKVFMADFEDSNSPTWDNCIQGQINLCDAVDKTISFRNPENNKEYKLNTKTATLMVRPRGWHLDEDHVLIDNQPVSASIFDFSLFFYHNAKKLIEQGSGPYFYLPKMESYLEARLWNDLFCRAQQLLNIPRGTIRATVLIETISAAFEMDEILYELKEHSAGLNCGRWDYIFSFIKKFRNHPEFVLPDRQEVTMTTHFLQSYVRLLIATCHRRGVHAMGGMAAQIPIKGDEKANNEAMAKVLADKKREANAGHDGTWVAHPGLIPVALEAFDELMPAANQIDKPISSYRITQSDLLKVPEGKITEQGVRNNISVGIQYLFSWLKGNGCVPINHLMEDAATAEICRSQLWQWLKFAVNLADGRKFDKNLFAVLAEEELGKIKTKVTQEGLAQTELETAFKLFVGMITKDNFDEFLTLPAYPLLVNNQRKEYHEYEPARTS</sequence>
<dbReference type="GO" id="GO:0005737">
    <property type="term" value="C:cytoplasm"/>
    <property type="evidence" value="ECO:0007669"/>
    <property type="project" value="TreeGrafter"/>
</dbReference>
<evidence type="ECO:0000259" key="10">
    <source>
        <dbReference type="Pfam" id="PF20656"/>
    </source>
</evidence>
<keyword evidence="5 8" id="KW-0808">Transferase</keyword>
<dbReference type="Pfam" id="PF01274">
    <property type="entry name" value="MS_TIM-barrel"/>
    <property type="match status" value="1"/>
</dbReference>
<dbReference type="InterPro" id="IPR048356">
    <property type="entry name" value="MS_N"/>
</dbReference>
<evidence type="ECO:0000256" key="2">
    <source>
        <dbReference type="ARBA" id="ARBA00012636"/>
    </source>
</evidence>
<dbReference type="FunFam" id="3.20.20.360:FF:000001">
    <property type="entry name" value="Malate synthase"/>
    <property type="match status" value="1"/>
</dbReference>
<organism evidence="12 13">
    <name type="scientific">Legionella maceachernii</name>
    <dbReference type="NCBI Taxonomy" id="466"/>
    <lineage>
        <taxon>Bacteria</taxon>
        <taxon>Pseudomonadati</taxon>
        <taxon>Pseudomonadota</taxon>
        <taxon>Gammaproteobacteria</taxon>
        <taxon>Legionellales</taxon>
        <taxon>Legionellaceae</taxon>
        <taxon>Legionella</taxon>
    </lineage>
</organism>
<evidence type="ECO:0000256" key="3">
    <source>
        <dbReference type="ARBA" id="ARBA00022435"/>
    </source>
</evidence>
<dbReference type="PROSITE" id="PS00510">
    <property type="entry name" value="MALATE_SYNTHASE"/>
    <property type="match status" value="1"/>
</dbReference>
<feature type="active site" description="Proton acceptor" evidence="7">
    <location>
        <position position="162"/>
    </location>
</feature>
<evidence type="ECO:0000259" key="9">
    <source>
        <dbReference type="Pfam" id="PF01274"/>
    </source>
</evidence>
<dbReference type="InterPro" id="IPR048355">
    <property type="entry name" value="MS_C"/>
</dbReference>
<comment type="pathway">
    <text evidence="8">Carbohydrate metabolism; glyoxylate cycle; (S)-malate from isocitrate: step 2/2.</text>
</comment>
<dbReference type="Gene3D" id="3.20.20.360">
    <property type="entry name" value="Malate synthase, domain 3"/>
    <property type="match status" value="1"/>
</dbReference>
<evidence type="ECO:0000313" key="13">
    <source>
        <dbReference type="Proteomes" id="UP000054908"/>
    </source>
</evidence>
<evidence type="ECO:0000256" key="1">
    <source>
        <dbReference type="ARBA" id="ARBA00006394"/>
    </source>
</evidence>
<evidence type="ECO:0000313" key="12">
    <source>
        <dbReference type="EMBL" id="KTD29633.1"/>
    </source>
</evidence>
<feature type="active site" description="Proton donor" evidence="7">
    <location>
        <position position="442"/>
    </location>
</feature>
<feature type="domain" description="Malate synthase C-terminal" evidence="11">
    <location>
        <begin position="407"/>
        <end position="525"/>
    </location>
</feature>
<evidence type="ECO:0000256" key="7">
    <source>
        <dbReference type="PIRSR" id="PIRSR001363-1"/>
    </source>
</evidence>
<dbReference type="InterPro" id="IPR019830">
    <property type="entry name" value="Malate_synthase_CS"/>
</dbReference>
<dbReference type="PANTHER" id="PTHR42902:SF1">
    <property type="entry name" value="MALATE SYNTHASE 1-RELATED"/>
    <property type="match status" value="1"/>
</dbReference>
<dbReference type="AlphaFoldDB" id="A0A0W0WB98"/>
<comment type="caution">
    <text evidence="12">The sequence shown here is derived from an EMBL/GenBank/DDBJ whole genome shotgun (WGS) entry which is preliminary data.</text>
</comment>
<dbReference type="InterPro" id="IPR006252">
    <property type="entry name" value="Malate_synthA"/>
</dbReference>
<dbReference type="GO" id="GO:0004474">
    <property type="term" value="F:malate synthase activity"/>
    <property type="evidence" value="ECO:0007669"/>
    <property type="project" value="UniProtKB-EC"/>
</dbReference>
<dbReference type="RefSeq" id="WP_058451625.1">
    <property type="nucleotide sequence ID" value="NZ_CAAAIB010000015.1"/>
</dbReference>
<gene>
    <name evidence="12" type="primary">aceB</name>
    <name evidence="12" type="ORF">Lmac_0808</name>
</gene>
<comment type="catalytic activity">
    <reaction evidence="6 8">
        <text>glyoxylate + acetyl-CoA + H2O = (S)-malate + CoA + H(+)</text>
        <dbReference type="Rhea" id="RHEA:18181"/>
        <dbReference type="ChEBI" id="CHEBI:15377"/>
        <dbReference type="ChEBI" id="CHEBI:15378"/>
        <dbReference type="ChEBI" id="CHEBI:15589"/>
        <dbReference type="ChEBI" id="CHEBI:36655"/>
        <dbReference type="ChEBI" id="CHEBI:57287"/>
        <dbReference type="ChEBI" id="CHEBI:57288"/>
        <dbReference type="EC" id="2.3.3.9"/>
    </reaction>
</comment>
<keyword evidence="12" id="KW-0012">Acyltransferase</keyword>
<dbReference type="FunFam" id="1.20.1220.12:FF:000001">
    <property type="entry name" value="Malate synthase"/>
    <property type="match status" value="1"/>
</dbReference>
<feature type="domain" description="Malate synthase TIM barrel" evidence="9">
    <location>
        <begin position="158"/>
        <end position="402"/>
    </location>
</feature>
<dbReference type="Pfam" id="PF20659">
    <property type="entry name" value="MS_C"/>
    <property type="match status" value="1"/>
</dbReference>
<dbReference type="InterPro" id="IPR011076">
    <property type="entry name" value="Malate_synth_sf"/>
</dbReference>
<evidence type="ECO:0000256" key="4">
    <source>
        <dbReference type="ARBA" id="ARBA00022532"/>
    </source>
</evidence>
<feature type="domain" description="Malate synthase N-terminal" evidence="10">
    <location>
        <begin position="8"/>
        <end position="67"/>
    </location>
</feature>
<dbReference type="InterPro" id="IPR001465">
    <property type="entry name" value="Malate_synthase_TIM"/>
</dbReference>
<dbReference type="PIRSF" id="PIRSF001363">
    <property type="entry name" value="Malate_synth"/>
    <property type="match status" value="1"/>
</dbReference>